<dbReference type="EMBL" id="AP025292">
    <property type="protein sequence ID" value="BDC99285.1"/>
    <property type="molecule type" value="Genomic_DNA"/>
</dbReference>
<name>A0ABM7VEB0_9BACT</name>
<organism evidence="1 2">
    <name type="scientific">Persicobacter psychrovividus</name>
    <dbReference type="NCBI Taxonomy" id="387638"/>
    <lineage>
        <taxon>Bacteria</taxon>
        <taxon>Pseudomonadati</taxon>
        <taxon>Bacteroidota</taxon>
        <taxon>Cytophagia</taxon>
        <taxon>Cytophagales</taxon>
        <taxon>Persicobacteraceae</taxon>
        <taxon>Persicobacter</taxon>
    </lineage>
</organism>
<accession>A0ABM7VEB0</accession>
<protein>
    <submittedName>
        <fullName evidence="1">Uncharacterized protein</fullName>
    </submittedName>
</protein>
<proteinExistence type="predicted"/>
<dbReference type="Proteomes" id="UP001354989">
    <property type="component" value="Chromosome"/>
</dbReference>
<evidence type="ECO:0000313" key="1">
    <source>
        <dbReference type="EMBL" id="BDC99285.1"/>
    </source>
</evidence>
<gene>
    <name evidence="1" type="ORF">PEPS_15660</name>
</gene>
<keyword evidence="2" id="KW-1185">Reference proteome</keyword>
<reference evidence="1 2" key="1">
    <citation type="submission" date="2021-12" db="EMBL/GenBank/DDBJ databases">
        <title>Genome sequencing of bacteria with rrn-lacking chromosome and rrn-plasmid.</title>
        <authorList>
            <person name="Anda M."/>
            <person name="Iwasaki W."/>
        </authorList>
    </citation>
    <scope>NUCLEOTIDE SEQUENCE [LARGE SCALE GENOMIC DNA]</scope>
    <source>
        <strain evidence="1 2">NBRC 101262</strain>
    </source>
</reference>
<evidence type="ECO:0000313" key="2">
    <source>
        <dbReference type="Proteomes" id="UP001354989"/>
    </source>
</evidence>
<sequence length="54" mass="6202">MNKKGFGDVPSPFLLLVFYIKVIKLDEAEIFKFEIGLKQPTGARLKLSHNFYCP</sequence>